<dbReference type="AlphaFoldDB" id="A0A6A4IKX2"/>
<dbReference type="Gene3D" id="3.40.50.300">
    <property type="entry name" value="P-loop containing nucleotide triphosphate hydrolases"/>
    <property type="match status" value="1"/>
</dbReference>
<protein>
    <submittedName>
        <fullName evidence="4">Chromatin associated protein KTI12</fullName>
    </submittedName>
</protein>
<name>A0A6A4IKX2_9AGAR</name>
<sequence length="299" mass="33524">MAVVVCSGYPCSGKSFRSNQIKEFFQKRDIQSGGSKQIIVLSENSHSLDIKRSAYDTSAAEKPARAALLTAIIRLISPDTILIVDAPNYIKGFRYQIYCAAREVKVRVATVYVLTSQEQCREWNKLREGDDRYSDETLENLFLRYEEPSSMVRWDSPLFTLLWSDESIPQSTLDALWDAVDKGKVSNPNSGTVATVKAPTDALATLEKTTHSIMQQIMSSQDGFGGFITLSPTPSSSPLKLMLPPRNITLPELSRLKRQFVTAQKKAITLGTIERGSLDWSEDGVCQRFVIFLEEQLQR</sequence>
<evidence type="ECO:0000256" key="1">
    <source>
        <dbReference type="ARBA" id="ARBA00022741"/>
    </source>
</evidence>
<dbReference type="GO" id="GO:0005524">
    <property type="term" value="F:ATP binding"/>
    <property type="evidence" value="ECO:0007669"/>
    <property type="project" value="UniProtKB-KW"/>
</dbReference>
<comment type="similarity">
    <text evidence="3">Belongs to the KTI12 family.</text>
</comment>
<keyword evidence="2" id="KW-0067">ATP-binding</keyword>
<evidence type="ECO:0000313" key="5">
    <source>
        <dbReference type="Proteomes" id="UP000799118"/>
    </source>
</evidence>
<keyword evidence="1" id="KW-0547">Nucleotide-binding</keyword>
<dbReference type="InterPro" id="IPR013641">
    <property type="entry name" value="KTI12/PSTK"/>
</dbReference>
<organism evidence="4 5">
    <name type="scientific">Gymnopus androsaceus JB14</name>
    <dbReference type="NCBI Taxonomy" id="1447944"/>
    <lineage>
        <taxon>Eukaryota</taxon>
        <taxon>Fungi</taxon>
        <taxon>Dikarya</taxon>
        <taxon>Basidiomycota</taxon>
        <taxon>Agaricomycotina</taxon>
        <taxon>Agaricomycetes</taxon>
        <taxon>Agaricomycetidae</taxon>
        <taxon>Agaricales</taxon>
        <taxon>Marasmiineae</taxon>
        <taxon>Omphalotaceae</taxon>
        <taxon>Gymnopus</taxon>
    </lineage>
</organism>
<gene>
    <name evidence="4" type="ORF">BT96DRAFT_114</name>
</gene>
<evidence type="ECO:0000313" key="4">
    <source>
        <dbReference type="EMBL" id="KAE9411146.1"/>
    </source>
</evidence>
<dbReference type="EMBL" id="ML769383">
    <property type="protein sequence ID" value="KAE9411146.1"/>
    <property type="molecule type" value="Genomic_DNA"/>
</dbReference>
<dbReference type="Pfam" id="PF08433">
    <property type="entry name" value="KTI12"/>
    <property type="match status" value="1"/>
</dbReference>
<evidence type="ECO:0000256" key="2">
    <source>
        <dbReference type="ARBA" id="ARBA00022840"/>
    </source>
</evidence>
<reference evidence="4" key="1">
    <citation type="journal article" date="2019" name="Environ. Microbiol.">
        <title>Fungal ecological strategies reflected in gene transcription - a case study of two litter decomposers.</title>
        <authorList>
            <person name="Barbi F."/>
            <person name="Kohler A."/>
            <person name="Barry K."/>
            <person name="Baskaran P."/>
            <person name="Daum C."/>
            <person name="Fauchery L."/>
            <person name="Ihrmark K."/>
            <person name="Kuo A."/>
            <person name="LaButti K."/>
            <person name="Lipzen A."/>
            <person name="Morin E."/>
            <person name="Grigoriev I.V."/>
            <person name="Henrissat B."/>
            <person name="Lindahl B."/>
            <person name="Martin F."/>
        </authorList>
    </citation>
    <scope>NUCLEOTIDE SEQUENCE</scope>
    <source>
        <strain evidence="4">JB14</strain>
    </source>
</reference>
<accession>A0A6A4IKX2</accession>
<keyword evidence="5" id="KW-1185">Reference proteome</keyword>
<dbReference type="Proteomes" id="UP000799118">
    <property type="component" value="Unassembled WGS sequence"/>
</dbReference>
<dbReference type="OrthoDB" id="9972657at2759"/>
<evidence type="ECO:0000256" key="3">
    <source>
        <dbReference type="ARBA" id="ARBA00025768"/>
    </source>
</evidence>
<dbReference type="PANTHER" id="PTHR12435">
    <property type="match status" value="1"/>
</dbReference>
<proteinExistence type="inferred from homology"/>
<dbReference type="InterPro" id="IPR027417">
    <property type="entry name" value="P-loop_NTPase"/>
</dbReference>
<dbReference type="SUPFAM" id="SSF52540">
    <property type="entry name" value="P-loop containing nucleoside triphosphate hydrolases"/>
    <property type="match status" value="1"/>
</dbReference>